<evidence type="ECO:0000313" key="2">
    <source>
        <dbReference type="EMBL" id="KAL3068192.1"/>
    </source>
</evidence>
<evidence type="ECO:0000256" key="1">
    <source>
        <dbReference type="SAM" id="MobiDB-lite"/>
    </source>
</evidence>
<keyword evidence="3" id="KW-1185">Reference proteome</keyword>
<sequence length="587" mass="69577">MAPRKQNEQLLDEMQNSDDDVKLVDSQSSHAEERPALKKRGRKSRWEKLLEDVNNAKKLNPAEVEVAEIEEHKAANVFDYPTIFWKLARPKYGVFTFMCNDCRNENFKRGDKRFLLNTGSGQEKLEFTQTFCQDCAKLNFDCTDLIIKHQKKDDVPQKNGGRNTYFKTENWATVGTLEKQYVVVHLRDGRKFRFRVPRGSFLSPQQLERGMHHGMISEMDRHLTRKSLKHERDKKEREEEDKRRQQREEQLRKQREEQQRKHQEEQQRKQREEQQRKQQGEQQRKQQEKEQEKARKSEADRVAKEKKTEKERLAKEEEERLAKKKAEDERLAREKKEKEDERLAKKAEEDRLARLKQRELELLKELKPWRGGHMRLVHGKDPTPDVHYLHEKDDYHFVNAVHKYMVRHPELPWDSPEFNPSANIQQNIAEFREIFESEVFDENYALKTREEKNELIELVKGFRFYFADELGRFTLRIFSDKISHITLTDQLAYVLGYEQQQEIHNEDQAKYAVDLAGGVSHLCIYLNSGIIESMIFGNSFANLLQVIAVEGTSGSVVEKDFQSPLFHKIVAREVDVLDVEIRTLTGR</sequence>
<name>A0ABD2HSD7_HETSC</name>
<dbReference type="AlphaFoldDB" id="A0ABD2HSD7"/>
<comment type="caution">
    <text evidence="2">The sequence shown here is derived from an EMBL/GenBank/DDBJ whole genome shotgun (WGS) entry which is preliminary data.</text>
</comment>
<gene>
    <name evidence="2" type="ORF">niasHS_016438</name>
</gene>
<organism evidence="2 3">
    <name type="scientific">Heterodera schachtii</name>
    <name type="common">Sugarbeet cyst nematode worm</name>
    <name type="synonym">Tylenchus schachtii</name>
    <dbReference type="NCBI Taxonomy" id="97005"/>
    <lineage>
        <taxon>Eukaryota</taxon>
        <taxon>Metazoa</taxon>
        <taxon>Ecdysozoa</taxon>
        <taxon>Nematoda</taxon>
        <taxon>Chromadorea</taxon>
        <taxon>Rhabditida</taxon>
        <taxon>Tylenchina</taxon>
        <taxon>Tylenchomorpha</taxon>
        <taxon>Tylenchoidea</taxon>
        <taxon>Heteroderidae</taxon>
        <taxon>Heteroderinae</taxon>
        <taxon>Heterodera</taxon>
    </lineage>
</organism>
<accession>A0ABD2HSD7</accession>
<reference evidence="2 3" key="1">
    <citation type="submission" date="2024-10" db="EMBL/GenBank/DDBJ databases">
        <authorList>
            <person name="Kim D."/>
        </authorList>
    </citation>
    <scope>NUCLEOTIDE SEQUENCE [LARGE SCALE GENOMIC DNA]</scope>
    <source>
        <strain evidence="2">Taebaek</strain>
    </source>
</reference>
<feature type="region of interest" description="Disordered" evidence="1">
    <location>
        <begin position="216"/>
        <end position="346"/>
    </location>
</feature>
<feature type="compositionally biased region" description="Basic and acidic residues" evidence="1">
    <location>
        <begin position="230"/>
        <end position="346"/>
    </location>
</feature>
<dbReference type="EMBL" id="JBICCN010000452">
    <property type="protein sequence ID" value="KAL3068192.1"/>
    <property type="molecule type" value="Genomic_DNA"/>
</dbReference>
<evidence type="ECO:0000313" key="3">
    <source>
        <dbReference type="Proteomes" id="UP001620645"/>
    </source>
</evidence>
<dbReference type="Proteomes" id="UP001620645">
    <property type="component" value="Unassembled WGS sequence"/>
</dbReference>
<proteinExistence type="predicted"/>
<feature type="region of interest" description="Disordered" evidence="1">
    <location>
        <begin position="1"/>
        <end position="43"/>
    </location>
</feature>
<protein>
    <submittedName>
        <fullName evidence="2">Uncharacterized protein</fullName>
    </submittedName>
</protein>